<reference evidence="2" key="1">
    <citation type="journal article" date="2015" name="Genome Announc.">
        <title>Draft Genome Sequence of Tolypothrix boutellei Strain VB521301.</title>
        <authorList>
            <person name="Chandrababunaidu M.M."/>
            <person name="Singh D."/>
            <person name="Sen D."/>
            <person name="Bhan S."/>
            <person name="Das S."/>
            <person name="Gupta A."/>
            <person name="Adhikary S.P."/>
            <person name="Tripathy S."/>
        </authorList>
    </citation>
    <scope>NUCLEOTIDE SEQUENCE</scope>
    <source>
        <strain evidence="2">VB521301</strain>
    </source>
</reference>
<comment type="caution">
    <text evidence="2">The sequence shown here is derived from an EMBL/GenBank/DDBJ whole genome shotgun (WGS) entry which is preliminary data.</text>
</comment>
<dbReference type="OrthoDB" id="518509at2"/>
<protein>
    <submittedName>
        <fullName evidence="2">Uncharacterized protein</fullName>
    </submittedName>
</protein>
<dbReference type="Proteomes" id="UP000029738">
    <property type="component" value="Unassembled WGS sequence"/>
</dbReference>
<dbReference type="AlphaFoldDB" id="A0A0C1NFD9"/>
<evidence type="ECO:0000313" key="2">
    <source>
        <dbReference type="EMBL" id="KIE13562.1"/>
    </source>
</evidence>
<dbReference type="EMBL" id="JHEG02000012">
    <property type="protein sequence ID" value="KIE13562.1"/>
    <property type="molecule type" value="Genomic_DNA"/>
</dbReference>
<sequence length="412" mass="46085">MIATSAVFCQLPLQKNISSSLAQIQEATLALLEAASELDLIQKSLGKIEFNRELKRCQQNPKDVKEYLELIQEYSECDLEEISALGILTLKKLTRPSMTPVKEALKNLTDITPAKIEHLTKTLVKRERKSKQPRDTIWGEGGKFFNTGDIYDNSQAGVALERMAASEGKTPQTITVEAIELRQAVSSHIKSQFPTADIKLKVSVVEENMSSLKVALQPTLPLISFQGSDFVLLDATKQCVLELDKPMPSPTSQPPYASLEIVEHQRTLQKITQYQASLSMEQSPPLTPLSELSSIELKAVEVLLEASMGHADWNQIKDAIAKINPDRKDKVWFALSLDQRDRARKVFPTHYILLIQAVKKSLIYEWLEDKSGGAIHLRICNTVPGMFDELVSIENLESFLKTLSPRDESASK</sequence>
<dbReference type="EMBL" id="JHEG04000001">
    <property type="protein sequence ID" value="KAF3884225.1"/>
    <property type="molecule type" value="Genomic_DNA"/>
</dbReference>
<organism evidence="2">
    <name type="scientific">Tolypothrix bouteillei VB521301</name>
    <dbReference type="NCBI Taxonomy" id="1479485"/>
    <lineage>
        <taxon>Bacteria</taxon>
        <taxon>Bacillati</taxon>
        <taxon>Cyanobacteriota</taxon>
        <taxon>Cyanophyceae</taxon>
        <taxon>Nostocales</taxon>
        <taxon>Tolypothrichaceae</taxon>
        <taxon>Tolypothrix</taxon>
    </lineage>
</organism>
<gene>
    <name evidence="2" type="ORF">DA73_0202390</name>
    <name evidence="1" type="ORF">DA73_0400000985</name>
</gene>
<evidence type="ECO:0000313" key="3">
    <source>
        <dbReference type="Proteomes" id="UP000029738"/>
    </source>
</evidence>
<evidence type="ECO:0000313" key="1">
    <source>
        <dbReference type="EMBL" id="KAF3884225.1"/>
    </source>
</evidence>
<accession>A0A0C1NFD9</accession>
<proteinExistence type="predicted"/>
<dbReference type="RefSeq" id="WP_050045100.1">
    <property type="nucleotide sequence ID" value="NZ_JHEG04000001.1"/>
</dbReference>
<keyword evidence="3" id="KW-1185">Reference proteome</keyword>
<reference evidence="1" key="2">
    <citation type="submission" date="2019-11" db="EMBL/GenBank/DDBJ databases">
        <title>Improved Assembly of Tolypothrix boutellei genome.</title>
        <authorList>
            <person name="Sarangi A.N."/>
            <person name="Mukherjee M."/>
            <person name="Ghosh S."/>
            <person name="Singh D."/>
            <person name="Das A."/>
            <person name="Kant S."/>
            <person name="Prusty A."/>
            <person name="Tripathy S."/>
        </authorList>
    </citation>
    <scope>NUCLEOTIDE SEQUENCE</scope>
    <source>
        <strain evidence="1">VB521301</strain>
    </source>
</reference>
<name>A0A0C1NFD9_9CYAN</name>